<protein>
    <recommendedName>
        <fullName evidence="1">Reverse transcriptase Ty1/copia-type domain-containing protein</fullName>
    </recommendedName>
</protein>
<comment type="caution">
    <text evidence="2">The sequence shown here is derived from an EMBL/GenBank/DDBJ whole genome shotgun (WGS) entry which is preliminary data.</text>
</comment>
<sequence length="315" mass="35855">MDEQETDQDANRENESTRVRLWPRESVVGERLYALQCICLTEARLLHSTQLLPNCGGRKERIKRKPQYLQEYVMLSYNEAISGEDKDKLLKAIEEEKSSLKKNGVFQFVDLLMAKKSQEIRSLKQAPRAWNKIFVDFLKTHDITDKLVFVNDEGNLILAIGEDDGVVISNQNDKIDEFIIKFQTEFKIEITDNPELFVGLEIENARGFININQESYVDQLLTIYNMDCTKPATTPAFSGTDNSEDCDGMYLQGTRNLQLGYSTDLNTSLIDAYSGADYAGDETSRRSTSGYVILYMGSLIAWSTKKNSQSYHSVL</sequence>
<evidence type="ECO:0000313" key="3">
    <source>
        <dbReference type="Proteomes" id="UP001159363"/>
    </source>
</evidence>
<accession>A0ABQ9GR00</accession>
<evidence type="ECO:0000259" key="1">
    <source>
        <dbReference type="Pfam" id="PF07727"/>
    </source>
</evidence>
<gene>
    <name evidence="2" type="ORF">PR048_025283</name>
</gene>
<keyword evidence="3" id="KW-1185">Reference proteome</keyword>
<organism evidence="2 3">
    <name type="scientific">Dryococelus australis</name>
    <dbReference type="NCBI Taxonomy" id="614101"/>
    <lineage>
        <taxon>Eukaryota</taxon>
        <taxon>Metazoa</taxon>
        <taxon>Ecdysozoa</taxon>
        <taxon>Arthropoda</taxon>
        <taxon>Hexapoda</taxon>
        <taxon>Insecta</taxon>
        <taxon>Pterygota</taxon>
        <taxon>Neoptera</taxon>
        <taxon>Polyneoptera</taxon>
        <taxon>Phasmatodea</taxon>
        <taxon>Verophasmatodea</taxon>
        <taxon>Anareolatae</taxon>
        <taxon>Phasmatidae</taxon>
        <taxon>Eurycanthinae</taxon>
        <taxon>Dryococelus</taxon>
    </lineage>
</organism>
<reference evidence="2 3" key="1">
    <citation type="submission" date="2023-02" db="EMBL/GenBank/DDBJ databases">
        <title>LHISI_Scaffold_Assembly.</title>
        <authorList>
            <person name="Stuart O.P."/>
            <person name="Cleave R."/>
            <person name="Magrath M.J.L."/>
            <person name="Mikheyev A.S."/>
        </authorList>
    </citation>
    <scope>NUCLEOTIDE SEQUENCE [LARGE SCALE GENOMIC DNA]</scope>
    <source>
        <strain evidence="2">Daus_M_001</strain>
        <tissue evidence="2">Leg muscle</tissue>
    </source>
</reference>
<dbReference type="Pfam" id="PF07727">
    <property type="entry name" value="RVT_2"/>
    <property type="match status" value="1"/>
</dbReference>
<dbReference type="EMBL" id="JARBHB010000010">
    <property type="protein sequence ID" value="KAJ8874434.1"/>
    <property type="molecule type" value="Genomic_DNA"/>
</dbReference>
<dbReference type="Proteomes" id="UP001159363">
    <property type="component" value="Chromosome 9"/>
</dbReference>
<dbReference type="InterPro" id="IPR013103">
    <property type="entry name" value="RVT_2"/>
</dbReference>
<name>A0ABQ9GR00_9NEOP</name>
<feature type="domain" description="Reverse transcriptase Ty1/copia-type" evidence="1">
    <location>
        <begin position="119"/>
        <end position="236"/>
    </location>
</feature>
<evidence type="ECO:0000313" key="2">
    <source>
        <dbReference type="EMBL" id="KAJ8874434.1"/>
    </source>
</evidence>
<proteinExistence type="predicted"/>